<dbReference type="SMART" id="SM00382">
    <property type="entry name" value="AAA"/>
    <property type="match status" value="1"/>
</dbReference>
<evidence type="ECO:0000313" key="11">
    <source>
        <dbReference type="EMBL" id="AJB41959.1"/>
    </source>
</evidence>
<dbReference type="GO" id="GO:0006520">
    <property type="term" value="P:amino acid metabolic process"/>
    <property type="evidence" value="ECO:0007669"/>
    <property type="project" value="InterPro"/>
</dbReference>
<keyword evidence="6" id="KW-0547">Nucleotide-binding</keyword>
<comment type="subunit">
    <text evidence="3">Homodimer.</text>
</comment>
<dbReference type="SUPFAM" id="SSF52540">
    <property type="entry name" value="P-loop containing nucleoside triphosphate hydrolases"/>
    <property type="match status" value="1"/>
</dbReference>
<dbReference type="PANTHER" id="PTHR46383">
    <property type="entry name" value="ASPARTATE AMINOTRANSFERASE"/>
    <property type="match status" value="1"/>
</dbReference>
<dbReference type="SUPFAM" id="SSF53383">
    <property type="entry name" value="PLP-dependent transferases"/>
    <property type="match status" value="1"/>
</dbReference>
<dbReference type="InterPro" id="IPR015421">
    <property type="entry name" value="PyrdxlP-dep_Trfase_major"/>
</dbReference>
<dbReference type="Pfam" id="PF00005">
    <property type="entry name" value="ABC_tran"/>
    <property type="match status" value="1"/>
</dbReference>
<dbReference type="STRING" id="697581.TCARB_0909"/>
<evidence type="ECO:0000256" key="1">
    <source>
        <dbReference type="ARBA" id="ARBA00001933"/>
    </source>
</evidence>
<dbReference type="KEGG" id="tcb:TCARB_0909"/>
<dbReference type="GO" id="GO:0030170">
    <property type="term" value="F:pyridoxal phosphate binding"/>
    <property type="evidence" value="ECO:0007669"/>
    <property type="project" value="InterPro"/>
</dbReference>
<dbReference type="GO" id="GO:0008483">
    <property type="term" value="F:transaminase activity"/>
    <property type="evidence" value="ECO:0007669"/>
    <property type="project" value="UniProtKB-KW"/>
</dbReference>
<feature type="domain" description="ABC transporter" evidence="10">
    <location>
        <begin position="416"/>
        <end position="646"/>
    </location>
</feature>
<reference evidence="12" key="1">
    <citation type="book" date="2010" name="EXTREMOPHILES" publisher="0:0-0">
        <title>Complete genome sequences of ten hyperthermophilic archaea reveal their metabolic capabilities and possible ecological roles.</title>
        <editorList>
            <person name="?"/>
        </editorList>
        <authorList>
            <person name="Ravin N.V."/>
            <person name="Mardanov A.V."/>
            <person name="Bonch-Osmolovskaya E.A."/>
            <person name="Skryabin K.G."/>
        </authorList>
    </citation>
    <scope>NUCLEOTIDE SEQUENCE [LARGE SCALE GENOMIC DNA]</scope>
    <source>
        <strain evidence="12">1505</strain>
    </source>
</reference>
<dbReference type="PANTHER" id="PTHR46383:SF1">
    <property type="entry name" value="ASPARTATE AMINOTRANSFERASE"/>
    <property type="match status" value="1"/>
</dbReference>
<dbReference type="InterPro" id="IPR050596">
    <property type="entry name" value="AspAT/PAT-like"/>
</dbReference>
<dbReference type="CDD" id="cd03230">
    <property type="entry name" value="ABC_DR_subfamily_A"/>
    <property type="match status" value="1"/>
</dbReference>
<keyword evidence="8" id="KW-0663">Pyridoxal phosphate</keyword>
<sequence>MDKTEAFRKDPSYEFLNLANRYKDTVSFGIGQPFHLPPGEIFSGIKPSEKDVSSYSPALGLPELRERIAEFLSQKYKADLKAGNVDITVGATSALFMSMLLLVKDETNVYIQDPGFPMYRDVASFFGGRVTYWRANFNDGFSWDCQLEAINSEGGVVVINFPNNPTGTAASREMMECLSEASRRKRFFIISDEVYEDFVYENRHFSVLEFPELLERAVYIGSFSKTWGLAGYRLGYMVASAELIEKLENVAISMYGSPPTYSQLLALKALDYGLGWFEKVREMYKANRDLLVEGLSRIPGVEAYRSGGAFYVFPRVRELAKRLGARNSRELAIMLLERLGVIALPGDAYSESLGANHLRFSFSLPREKILEGLNRLKSWPKPFRPFSPMAQRNSPPATKQTFYSLQLANHVSTSRIIVEGLVKRYGGKTAVNGVSLRVEPGEIYALLGPNGAGKTTTLKTIVGLLRPDSGYVLIDGVNVHADRARALRNIGYVPENPVGFDYLRVREFFEFVASLRGIPRDDLRERTKKYLQLFQLEKFEDSFMGELSKGNLQKVLVVSALLHEPKVLVLDEPMSGMDPESQIAFKEVLREHAVTGGAVLISSHMLDTVERFATRVGIIADGKIIAEGTLEELKRKVEARGDITLEQVFLRVLKGV</sequence>
<protein>
    <recommendedName>
        <fullName evidence="9">Aminotransferase</fullName>
        <ecNumber evidence="9">2.6.1.-</ecNumber>
    </recommendedName>
</protein>
<keyword evidence="4 9" id="KW-0032">Aminotransferase</keyword>
<comment type="similarity">
    <text evidence="2 9">Belongs to the class-I pyridoxal-phosphate-dependent aminotransferase family.</text>
</comment>
<dbReference type="EC" id="2.6.1.-" evidence="9"/>
<dbReference type="Pfam" id="PF00155">
    <property type="entry name" value="Aminotran_1_2"/>
    <property type="match status" value="1"/>
</dbReference>
<evidence type="ECO:0000256" key="3">
    <source>
        <dbReference type="ARBA" id="ARBA00011738"/>
    </source>
</evidence>
<keyword evidence="7 11" id="KW-0067">ATP-binding</keyword>
<proteinExistence type="inferred from homology"/>
<dbReference type="PROSITE" id="PS00105">
    <property type="entry name" value="AA_TRANSFER_CLASS_1"/>
    <property type="match status" value="1"/>
</dbReference>
<keyword evidence="5 9" id="KW-0808">Transferase</keyword>
<evidence type="ECO:0000256" key="7">
    <source>
        <dbReference type="ARBA" id="ARBA00022840"/>
    </source>
</evidence>
<dbReference type="PROSITE" id="PS50893">
    <property type="entry name" value="ABC_TRANSPORTER_2"/>
    <property type="match status" value="1"/>
</dbReference>
<evidence type="ECO:0000256" key="5">
    <source>
        <dbReference type="ARBA" id="ARBA00022679"/>
    </source>
</evidence>
<dbReference type="InterPro" id="IPR003593">
    <property type="entry name" value="AAA+_ATPase"/>
</dbReference>
<evidence type="ECO:0000256" key="8">
    <source>
        <dbReference type="ARBA" id="ARBA00022898"/>
    </source>
</evidence>
<dbReference type="InterPro" id="IPR027417">
    <property type="entry name" value="P-loop_NTPase"/>
</dbReference>
<dbReference type="InterPro" id="IPR003439">
    <property type="entry name" value="ABC_transporter-like_ATP-bd"/>
</dbReference>
<dbReference type="GO" id="GO:0016887">
    <property type="term" value="F:ATP hydrolysis activity"/>
    <property type="evidence" value="ECO:0007669"/>
    <property type="project" value="InterPro"/>
</dbReference>
<name>A0A3G1A588_9CREN</name>
<accession>A0A3G1A588</accession>
<dbReference type="EMBL" id="CP007493">
    <property type="protein sequence ID" value="AJB41959.1"/>
    <property type="molecule type" value="Genomic_DNA"/>
</dbReference>
<dbReference type="Gene3D" id="3.40.50.300">
    <property type="entry name" value="P-loop containing nucleotide triphosphate hydrolases"/>
    <property type="match status" value="1"/>
</dbReference>
<evidence type="ECO:0000256" key="4">
    <source>
        <dbReference type="ARBA" id="ARBA00022576"/>
    </source>
</evidence>
<evidence type="ECO:0000256" key="9">
    <source>
        <dbReference type="RuleBase" id="RU000481"/>
    </source>
</evidence>
<dbReference type="AlphaFoldDB" id="A0A3G1A588"/>
<evidence type="ECO:0000313" key="12">
    <source>
        <dbReference type="Proteomes" id="UP000266720"/>
    </source>
</evidence>
<evidence type="ECO:0000256" key="2">
    <source>
        <dbReference type="ARBA" id="ARBA00007441"/>
    </source>
</evidence>
<dbReference type="InterPro" id="IPR017871">
    <property type="entry name" value="ABC_transporter-like_CS"/>
</dbReference>
<dbReference type="CDD" id="cd00609">
    <property type="entry name" value="AAT_like"/>
    <property type="match status" value="1"/>
</dbReference>
<dbReference type="GO" id="GO:0005524">
    <property type="term" value="F:ATP binding"/>
    <property type="evidence" value="ECO:0007669"/>
    <property type="project" value="UniProtKB-KW"/>
</dbReference>
<evidence type="ECO:0000259" key="10">
    <source>
        <dbReference type="PROSITE" id="PS50893"/>
    </source>
</evidence>
<dbReference type="Gene3D" id="3.40.640.10">
    <property type="entry name" value="Type I PLP-dependent aspartate aminotransferase-like (Major domain)"/>
    <property type="match status" value="1"/>
</dbReference>
<comment type="cofactor">
    <cofactor evidence="1 9">
        <name>pyridoxal 5'-phosphate</name>
        <dbReference type="ChEBI" id="CHEBI:597326"/>
    </cofactor>
</comment>
<gene>
    <name evidence="11" type="ORF">TCARB_0909</name>
</gene>
<evidence type="ECO:0000256" key="6">
    <source>
        <dbReference type="ARBA" id="ARBA00022741"/>
    </source>
</evidence>
<dbReference type="InterPro" id="IPR015424">
    <property type="entry name" value="PyrdxlP-dep_Trfase"/>
</dbReference>
<dbReference type="PROSITE" id="PS00211">
    <property type="entry name" value="ABC_TRANSPORTER_1"/>
    <property type="match status" value="1"/>
</dbReference>
<organism evidence="11 12">
    <name type="scientific">Thermofilum adornatum 1505</name>
    <dbReference type="NCBI Taxonomy" id="697581"/>
    <lineage>
        <taxon>Archaea</taxon>
        <taxon>Thermoproteota</taxon>
        <taxon>Thermoprotei</taxon>
        <taxon>Thermofilales</taxon>
        <taxon>Thermofilaceae</taxon>
        <taxon>Thermofilum</taxon>
    </lineage>
</organism>
<dbReference type="InterPro" id="IPR004839">
    <property type="entry name" value="Aminotransferase_I/II_large"/>
</dbReference>
<dbReference type="InterPro" id="IPR004838">
    <property type="entry name" value="NHTrfase_class1_PyrdxlP-BS"/>
</dbReference>
<dbReference type="Proteomes" id="UP000266720">
    <property type="component" value="Chromosome"/>
</dbReference>